<protein>
    <submittedName>
        <fullName evidence="1">Uncharacterized protein</fullName>
    </submittedName>
</protein>
<organism evidence="1 2">
    <name type="scientific">Telluria mixta</name>
    <dbReference type="NCBI Taxonomy" id="34071"/>
    <lineage>
        <taxon>Bacteria</taxon>
        <taxon>Pseudomonadati</taxon>
        <taxon>Pseudomonadota</taxon>
        <taxon>Betaproteobacteria</taxon>
        <taxon>Burkholderiales</taxon>
        <taxon>Oxalobacteraceae</taxon>
        <taxon>Telluria group</taxon>
        <taxon>Telluria</taxon>
    </lineage>
</organism>
<dbReference type="EMBL" id="JANUHC010000001">
    <property type="protein sequence ID" value="MCS0628137.1"/>
    <property type="molecule type" value="Genomic_DNA"/>
</dbReference>
<accession>A0ABT2BSQ3</accession>
<dbReference type="RefSeq" id="WP_259447388.1">
    <property type="nucleotide sequence ID" value="NZ_CP119520.1"/>
</dbReference>
<keyword evidence="2" id="KW-1185">Reference proteome</keyword>
<reference evidence="1" key="1">
    <citation type="submission" date="2022-08" db="EMBL/GenBank/DDBJ databases">
        <title>Reclassification of Massilia species as members of the genera Telluria, Duganella, Pseudoduganella, Mokoshia gen. nov. and Zemynaea gen. nov. using orthogonal and non-orthogonal genome-based approaches.</title>
        <authorList>
            <person name="Bowman J.P."/>
        </authorList>
    </citation>
    <scope>NUCLEOTIDE SEQUENCE</scope>
    <source>
        <strain evidence="1">LMG 11547</strain>
    </source>
</reference>
<proteinExistence type="predicted"/>
<evidence type="ECO:0000313" key="2">
    <source>
        <dbReference type="Proteomes" id="UP001165263"/>
    </source>
</evidence>
<sequence length="52" mass="5406">MSQSNVGSQLWYSPRCVSFAPGANTIGNSFCATQLTLTGTLTTASDSTVVFS</sequence>
<name>A0ABT2BSQ3_9BURK</name>
<evidence type="ECO:0000313" key="1">
    <source>
        <dbReference type="EMBL" id="MCS0628137.1"/>
    </source>
</evidence>
<dbReference type="Proteomes" id="UP001165263">
    <property type="component" value="Unassembled WGS sequence"/>
</dbReference>
<gene>
    <name evidence="1" type="ORF">NX786_02110</name>
</gene>
<comment type="caution">
    <text evidence="1">The sequence shown here is derived from an EMBL/GenBank/DDBJ whole genome shotgun (WGS) entry which is preliminary data.</text>
</comment>